<keyword evidence="3" id="KW-1185">Reference proteome</keyword>
<sequence>MISQEKIKSLYETELKPQLADMEKMRKFVKRWRRLAIGSGIVAILFLSNCSSAVEIIGGIVFIAGAIYGGIKAYGTYTKYKKQFKNEVVRKVIYLINPAYEYSPDKHINSSDYNKAGIFKQKAERYSGDDLIIGKIDKTPFKFSEFKTEYKTTSTDSDGNRETKWHTIFRGLFFLADFNKNIEGQTFVFPEKDRKLTNLFGKEKAESKHYGELVKLENPEFEEIFSVYGSSQQEARYILTPVLMEAMVNIYKTYGLTMYFSFKGANVFCAIPFNRNLFEPNIKKSGVNYSDVEEMYVLFSLIETIVNELNLNTRIWTKD</sequence>
<dbReference type="Pfam" id="PF11335">
    <property type="entry name" value="DUF3137"/>
    <property type="match status" value="1"/>
</dbReference>
<accession>A0A521EB47</accession>
<gene>
    <name evidence="2" type="ORF">SAMN06265379_10839</name>
</gene>
<evidence type="ECO:0000313" key="3">
    <source>
        <dbReference type="Proteomes" id="UP000319040"/>
    </source>
</evidence>
<keyword evidence="1" id="KW-0472">Membrane</keyword>
<keyword evidence="1" id="KW-0812">Transmembrane</keyword>
<dbReference type="OrthoDB" id="4960523at2"/>
<protein>
    <recommendedName>
        <fullName evidence="4">Galanin</fullName>
    </recommendedName>
</protein>
<feature type="transmembrane region" description="Helical" evidence="1">
    <location>
        <begin position="32"/>
        <end position="50"/>
    </location>
</feature>
<organism evidence="2 3">
    <name type="scientific">Saccharicrinis carchari</name>
    <dbReference type="NCBI Taxonomy" id="1168039"/>
    <lineage>
        <taxon>Bacteria</taxon>
        <taxon>Pseudomonadati</taxon>
        <taxon>Bacteroidota</taxon>
        <taxon>Bacteroidia</taxon>
        <taxon>Marinilabiliales</taxon>
        <taxon>Marinilabiliaceae</taxon>
        <taxon>Saccharicrinis</taxon>
    </lineage>
</organism>
<keyword evidence="1" id="KW-1133">Transmembrane helix</keyword>
<evidence type="ECO:0000256" key="1">
    <source>
        <dbReference type="SAM" id="Phobius"/>
    </source>
</evidence>
<dbReference type="EMBL" id="FXTB01000008">
    <property type="protein sequence ID" value="SMO80380.1"/>
    <property type="molecule type" value="Genomic_DNA"/>
</dbReference>
<dbReference type="InterPro" id="IPR021484">
    <property type="entry name" value="DUF3137"/>
</dbReference>
<name>A0A521EB47_SACCC</name>
<dbReference type="AlphaFoldDB" id="A0A521EB47"/>
<dbReference type="Proteomes" id="UP000319040">
    <property type="component" value="Unassembled WGS sequence"/>
</dbReference>
<reference evidence="2 3" key="1">
    <citation type="submission" date="2017-05" db="EMBL/GenBank/DDBJ databases">
        <authorList>
            <person name="Varghese N."/>
            <person name="Submissions S."/>
        </authorList>
    </citation>
    <scope>NUCLEOTIDE SEQUENCE [LARGE SCALE GENOMIC DNA]</scope>
    <source>
        <strain evidence="2 3">DSM 27040</strain>
    </source>
</reference>
<evidence type="ECO:0000313" key="2">
    <source>
        <dbReference type="EMBL" id="SMO80380.1"/>
    </source>
</evidence>
<evidence type="ECO:0008006" key="4">
    <source>
        <dbReference type="Google" id="ProtNLM"/>
    </source>
</evidence>
<feature type="transmembrane region" description="Helical" evidence="1">
    <location>
        <begin position="56"/>
        <end position="75"/>
    </location>
</feature>
<proteinExistence type="predicted"/>
<dbReference type="RefSeq" id="WP_142534096.1">
    <property type="nucleotide sequence ID" value="NZ_FXTB01000008.1"/>
</dbReference>